<keyword evidence="8" id="KW-1185">Reference proteome</keyword>
<feature type="domain" description="Cation/H+ exchanger transmembrane" evidence="6">
    <location>
        <begin position="8"/>
        <end position="377"/>
    </location>
</feature>
<dbReference type="Pfam" id="PF00999">
    <property type="entry name" value="Na_H_Exchanger"/>
    <property type="match status" value="1"/>
</dbReference>
<evidence type="ECO:0000313" key="7">
    <source>
        <dbReference type="EMBL" id="QTL97942.1"/>
    </source>
</evidence>
<dbReference type="EMBL" id="CP046640">
    <property type="protein sequence ID" value="QTL97942.1"/>
    <property type="molecule type" value="Genomic_DNA"/>
</dbReference>
<keyword evidence="4 5" id="KW-0472">Membrane</keyword>
<evidence type="ECO:0000256" key="4">
    <source>
        <dbReference type="ARBA" id="ARBA00023136"/>
    </source>
</evidence>
<name>A0A8A7KJ86_9FIRM</name>
<dbReference type="GO" id="GO:1902600">
    <property type="term" value="P:proton transmembrane transport"/>
    <property type="evidence" value="ECO:0007669"/>
    <property type="project" value="InterPro"/>
</dbReference>
<protein>
    <submittedName>
        <fullName evidence="7">Sodium:proton antiporter</fullName>
    </submittedName>
</protein>
<feature type="transmembrane region" description="Helical" evidence="5">
    <location>
        <begin position="84"/>
        <end position="107"/>
    </location>
</feature>
<feature type="transmembrane region" description="Helical" evidence="5">
    <location>
        <begin position="221"/>
        <end position="254"/>
    </location>
</feature>
<dbReference type="PANTHER" id="PTHR31102">
    <property type="match status" value="1"/>
</dbReference>
<gene>
    <name evidence="7" type="ORF">GM661_08100</name>
</gene>
<dbReference type="InterPro" id="IPR006153">
    <property type="entry name" value="Cation/H_exchanger_TM"/>
</dbReference>
<feature type="transmembrane region" description="Helical" evidence="5">
    <location>
        <begin position="146"/>
        <end position="173"/>
    </location>
</feature>
<evidence type="ECO:0000256" key="1">
    <source>
        <dbReference type="ARBA" id="ARBA00004141"/>
    </source>
</evidence>
<dbReference type="KEGG" id="ifn:GM661_08100"/>
<keyword evidence="3 5" id="KW-1133">Transmembrane helix</keyword>
<feature type="transmembrane region" description="Helical" evidence="5">
    <location>
        <begin position="185"/>
        <end position="209"/>
    </location>
</feature>
<evidence type="ECO:0000259" key="6">
    <source>
        <dbReference type="Pfam" id="PF00999"/>
    </source>
</evidence>
<feature type="transmembrane region" description="Helical" evidence="5">
    <location>
        <begin position="300"/>
        <end position="321"/>
    </location>
</feature>
<dbReference type="PANTHER" id="PTHR31102:SF1">
    <property type="entry name" value="CATION_H+ EXCHANGER DOMAIN-CONTAINING PROTEIN"/>
    <property type="match status" value="1"/>
</dbReference>
<proteinExistence type="predicted"/>
<evidence type="ECO:0000256" key="3">
    <source>
        <dbReference type="ARBA" id="ARBA00022989"/>
    </source>
</evidence>
<feature type="transmembrane region" description="Helical" evidence="5">
    <location>
        <begin position="274"/>
        <end position="294"/>
    </location>
</feature>
<dbReference type="GO" id="GO:0016020">
    <property type="term" value="C:membrane"/>
    <property type="evidence" value="ECO:0007669"/>
    <property type="project" value="UniProtKB-SubCell"/>
</dbReference>
<organism evidence="7 8">
    <name type="scientific">Iocasia fonsfrigidae</name>
    <dbReference type="NCBI Taxonomy" id="2682810"/>
    <lineage>
        <taxon>Bacteria</taxon>
        <taxon>Bacillati</taxon>
        <taxon>Bacillota</taxon>
        <taxon>Clostridia</taxon>
        <taxon>Halanaerobiales</taxon>
        <taxon>Halanaerobiaceae</taxon>
        <taxon>Iocasia</taxon>
    </lineage>
</organism>
<evidence type="ECO:0000313" key="8">
    <source>
        <dbReference type="Proteomes" id="UP000665020"/>
    </source>
</evidence>
<dbReference type="Gene3D" id="1.20.1530.20">
    <property type="match status" value="1"/>
</dbReference>
<sequence>MALSLALIMMLGLIFNKSFDKMKLPGLLGMLLLGILLGPYGFNLIEQNILNISPDLRKIALIVILLRAGLGIEKRTLKKIGVPAIKLSFIPGLLEGGTIILTATYFLQFSWIEAGMLGFIIAAVSPAVVVPQMLDLMDKNRGSNKGIPTLILTGASIDDVIAITIFSTFLGLYGGKQLHITKKILSIPLSIASGIILGILIGFLLLYLFKKYHIRDTKKVLLILSAAIIMTSLEDFLAGIIPIASLLGVMVIGYILQEQYNLLANRLAAKFNKIWVFAEIMLFVLVGAEVNIHLALESGLIGLLIIFTGLIARGIGVLISISGTELNLKERLFCVIAYTPKATVQAAIGAVPLAAGVKSGDIILALAVLAIIITAPLGAAGIKLAGMHCLSDDSRLIKENK</sequence>
<accession>A0A8A7KJ86</accession>
<keyword evidence="2 5" id="KW-0812">Transmembrane</keyword>
<feature type="transmembrane region" description="Helical" evidence="5">
    <location>
        <begin position="114"/>
        <end position="134"/>
    </location>
</feature>
<dbReference type="Proteomes" id="UP000665020">
    <property type="component" value="Chromosome"/>
</dbReference>
<dbReference type="GO" id="GO:0015297">
    <property type="term" value="F:antiporter activity"/>
    <property type="evidence" value="ECO:0007669"/>
    <property type="project" value="InterPro"/>
</dbReference>
<feature type="transmembrane region" description="Helical" evidence="5">
    <location>
        <begin position="362"/>
        <end position="385"/>
    </location>
</feature>
<evidence type="ECO:0000256" key="5">
    <source>
        <dbReference type="SAM" id="Phobius"/>
    </source>
</evidence>
<reference evidence="7" key="1">
    <citation type="submission" date="2019-12" db="EMBL/GenBank/DDBJ databases">
        <authorList>
            <person name="zhang j."/>
            <person name="sun C.M."/>
        </authorList>
    </citation>
    <scope>NUCLEOTIDE SEQUENCE</scope>
    <source>
        <strain evidence="7">NS-1</strain>
    </source>
</reference>
<dbReference type="InterPro" id="IPR051843">
    <property type="entry name" value="CPA1_transporter"/>
</dbReference>
<dbReference type="InterPro" id="IPR038770">
    <property type="entry name" value="Na+/solute_symporter_sf"/>
</dbReference>
<feature type="transmembrane region" description="Helical" evidence="5">
    <location>
        <begin position="26"/>
        <end position="44"/>
    </location>
</feature>
<dbReference type="RefSeq" id="WP_230869553.1">
    <property type="nucleotide sequence ID" value="NZ_CP046640.1"/>
</dbReference>
<dbReference type="AlphaFoldDB" id="A0A8A7KJ86"/>
<evidence type="ECO:0000256" key="2">
    <source>
        <dbReference type="ARBA" id="ARBA00022692"/>
    </source>
</evidence>
<comment type="subcellular location">
    <subcellularLocation>
        <location evidence="1">Membrane</location>
        <topology evidence="1">Multi-pass membrane protein</topology>
    </subcellularLocation>
</comment>